<dbReference type="Proteomes" id="UP001501352">
    <property type="component" value="Unassembled WGS sequence"/>
</dbReference>
<dbReference type="EMBL" id="BAAAGA010000005">
    <property type="protein sequence ID" value="GAA0626205.1"/>
    <property type="molecule type" value="Genomic_DNA"/>
</dbReference>
<evidence type="ECO:0000313" key="3">
    <source>
        <dbReference type="Proteomes" id="UP001501352"/>
    </source>
</evidence>
<proteinExistence type="predicted"/>
<sequence>MNSRIAARPNRQTIEAIVGTVPSCRVIAYQVVPQIIAQTTTPAIPSRVVRDRRGRATGRDSVGEDMSSQ</sequence>
<feature type="region of interest" description="Disordered" evidence="1">
    <location>
        <begin position="46"/>
        <end position="69"/>
    </location>
</feature>
<evidence type="ECO:0000256" key="1">
    <source>
        <dbReference type="SAM" id="MobiDB-lite"/>
    </source>
</evidence>
<accession>A0ABP3S845</accession>
<comment type="caution">
    <text evidence="2">The sequence shown here is derived from an EMBL/GenBank/DDBJ whole genome shotgun (WGS) entry which is preliminary data.</text>
</comment>
<protein>
    <submittedName>
        <fullName evidence="2">Uncharacterized protein</fullName>
    </submittedName>
</protein>
<evidence type="ECO:0000313" key="2">
    <source>
        <dbReference type="EMBL" id="GAA0626205.1"/>
    </source>
</evidence>
<keyword evidence="3" id="KW-1185">Reference proteome</keyword>
<gene>
    <name evidence="2" type="ORF">GCM10009422_23730</name>
</gene>
<reference evidence="3" key="1">
    <citation type="journal article" date="2019" name="Int. J. Syst. Evol. Microbiol.">
        <title>The Global Catalogue of Microorganisms (GCM) 10K type strain sequencing project: providing services to taxonomists for standard genome sequencing and annotation.</title>
        <authorList>
            <consortium name="The Broad Institute Genomics Platform"/>
            <consortium name="The Broad Institute Genome Sequencing Center for Infectious Disease"/>
            <person name="Wu L."/>
            <person name="Ma J."/>
        </authorList>
    </citation>
    <scope>NUCLEOTIDE SEQUENCE [LARGE SCALE GENOMIC DNA]</scope>
    <source>
        <strain evidence="3">JCM 12928</strain>
    </source>
</reference>
<organism evidence="2 3">
    <name type="scientific">Brevundimonas kwangchunensis</name>
    <dbReference type="NCBI Taxonomy" id="322163"/>
    <lineage>
        <taxon>Bacteria</taxon>
        <taxon>Pseudomonadati</taxon>
        <taxon>Pseudomonadota</taxon>
        <taxon>Alphaproteobacteria</taxon>
        <taxon>Caulobacterales</taxon>
        <taxon>Caulobacteraceae</taxon>
        <taxon>Brevundimonas</taxon>
    </lineage>
</organism>
<name>A0ABP3S845_9CAUL</name>